<protein>
    <submittedName>
        <fullName evidence="1">Uncharacterized protein</fullName>
    </submittedName>
</protein>
<organism evidence="1 2">
    <name type="scientific">Leptospira brenneri</name>
    <dbReference type="NCBI Taxonomy" id="2023182"/>
    <lineage>
        <taxon>Bacteria</taxon>
        <taxon>Pseudomonadati</taxon>
        <taxon>Spirochaetota</taxon>
        <taxon>Spirochaetia</taxon>
        <taxon>Leptospirales</taxon>
        <taxon>Leptospiraceae</taxon>
        <taxon>Leptospira</taxon>
    </lineage>
</organism>
<proteinExistence type="predicted"/>
<reference evidence="1" key="1">
    <citation type="journal article" date="2019" name="PLoS Negl. Trop. Dis.">
        <title>Revisiting the worldwide diversity of Leptospira species in the environment.</title>
        <authorList>
            <person name="Vincent A.T."/>
            <person name="Schiettekatte O."/>
            <person name="Bourhy P."/>
            <person name="Veyrier F.J."/>
            <person name="Picardeau M."/>
        </authorList>
    </citation>
    <scope>NUCLEOTIDE SEQUENCE [LARGE SCALE GENOMIC DNA]</scope>
    <source>
        <strain evidence="1">201800277</strain>
    </source>
</reference>
<dbReference type="AlphaFoldDB" id="A0A2M9Y0N7"/>
<accession>A0A2M9Y0N7</accession>
<dbReference type="EMBL" id="RQFP01000001">
    <property type="protein sequence ID" value="TGK95079.1"/>
    <property type="molecule type" value="Genomic_DNA"/>
</dbReference>
<sequence length="195" mass="21856">MKHIFLINFVIFFFLIHCESIQRYSLNRAYDTADVFTIGIEKGNIGTDVFFWCLGGGLTINSNSRGIGMRDGHFGIYEISNSATLDIIPIIRKESPANKVGISNIFVNSSGHSQYRPKERTKNKDYQILNILTIVPVPSIPSSNKKIAKCNAPLKLEASIGLYYGIRLGFNLNELFDLMIGFSSLDILEDEEPVD</sequence>
<keyword evidence="2" id="KW-1185">Reference proteome</keyword>
<dbReference type="OrthoDB" id="327233at2"/>
<evidence type="ECO:0000313" key="2">
    <source>
        <dbReference type="Proteomes" id="UP000297891"/>
    </source>
</evidence>
<gene>
    <name evidence="1" type="ORF">EHQ30_00035</name>
</gene>
<dbReference type="Proteomes" id="UP000297891">
    <property type="component" value="Unassembled WGS sequence"/>
</dbReference>
<dbReference type="RefSeq" id="WP_100791234.1">
    <property type="nucleotide sequence ID" value="NZ_NPDQ01000005.1"/>
</dbReference>
<comment type="caution">
    <text evidence="1">The sequence shown here is derived from an EMBL/GenBank/DDBJ whole genome shotgun (WGS) entry which is preliminary data.</text>
</comment>
<evidence type="ECO:0000313" key="1">
    <source>
        <dbReference type="EMBL" id="TGK95079.1"/>
    </source>
</evidence>
<name>A0A2M9Y0N7_9LEPT</name>